<organism evidence="1 2">
    <name type="scientific">Polyrhizophydium stewartii</name>
    <dbReference type="NCBI Taxonomy" id="2732419"/>
    <lineage>
        <taxon>Eukaryota</taxon>
        <taxon>Fungi</taxon>
        <taxon>Fungi incertae sedis</taxon>
        <taxon>Chytridiomycota</taxon>
        <taxon>Chytridiomycota incertae sedis</taxon>
        <taxon>Chytridiomycetes</taxon>
        <taxon>Rhizophydiales</taxon>
        <taxon>Rhizophydiales incertae sedis</taxon>
        <taxon>Polyrhizophydium</taxon>
    </lineage>
</organism>
<evidence type="ECO:0000313" key="1">
    <source>
        <dbReference type="EMBL" id="KAL2914788.1"/>
    </source>
</evidence>
<protein>
    <submittedName>
        <fullName evidence="1">Uncharacterized protein</fullName>
    </submittedName>
</protein>
<comment type="caution">
    <text evidence="1">The sequence shown here is derived from an EMBL/GenBank/DDBJ whole genome shotgun (WGS) entry which is preliminary data.</text>
</comment>
<reference evidence="1 2" key="1">
    <citation type="submission" date="2023-09" db="EMBL/GenBank/DDBJ databases">
        <title>Pangenome analysis of Batrachochytrium dendrobatidis and related Chytrids.</title>
        <authorList>
            <person name="Yacoub M.N."/>
            <person name="Stajich J.E."/>
            <person name="James T.Y."/>
        </authorList>
    </citation>
    <scope>NUCLEOTIDE SEQUENCE [LARGE SCALE GENOMIC DNA]</scope>
    <source>
        <strain evidence="1 2">JEL0888</strain>
    </source>
</reference>
<evidence type="ECO:0000313" key="2">
    <source>
        <dbReference type="Proteomes" id="UP001527925"/>
    </source>
</evidence>
<sequence length="190" mass="20886">MGQSQNAKLGSQLLATSRSTEALRKTDAGLAVQRTDTGLPITPVLTRQQSQIAILGPDDEPISIPSSTADLAQRDKQFLHAKSFRIDDEGASPRSSVVSERSSVIERPSTCVVPEDEIDPDLDPVFVRCFPRSASGLCLLEPGWDTQVFADPKYNIWRRCVLEILQQQIDYPLIMPADLAAAINDEFGDF</sequence>
<dbReference type="EMBL" id="JADGIZ020000030">
    <property type="protein sequence ID" value="KAL2914788.1"/>
    <property type="molecule type" value="Genomic_DNA"/>
</dbReference>
<gene>
    <name evidence="1" type="ORF">HK105_205719</name>
</gene>
<keyword evidence="2" id="KW-1185">Reference proteome</keyword>
<name>A0ABR4N5M1_9FUNG</name>
<proteinExistence type="predicted"/>
<accession>A0ABR4N5M1</accession>
<dbReference type="Proteomes" id="UP001527925">
    <property type="component" value="Unassembled WGS sequence"/>
</dbReference>